<name>A0A4Y7SRS7_COPMI</name>
<dbReference type="EMBL" id="QPFP01000065">
    <property type="protein sequence ID" value="TEB24570.1"/>
    <property type="molecule type" value="Genomic_DNA"/>
</dbReference>
<keyword evidence="2" id="KW-1185">Reference proteome</keyword>
<reference evidence="1 2" key="1">
    <citation type="journal article" date="2019" name="Nat. Ecol. Evol.">
        <title>Megaphylogeny resolves global patterns of mushroom evolution.</title>
        <authorList>
            <person name="Varga T."/>
            <person name="Krizsan K."/>
            <person name="Foldi C."/>
            <person name="Dima B."/>
            <person name="Sanchez-Garcia M."/>
            <person name="Sanchez-Ramirez S."/>
            <person name="Szollosi G.J."/>
            <person name="Szarkandi J.G."/>
            <person name="Papp V."/>
            <person name="Albert L."/>
            <person name="Andreopoulos W."/>
            <person name="Angelini C."/>
            <person name="Antonin V."/>
            <person name="Barry K.W."/>
            <person name="Bougher N.L."/>
            <person name="Buchanan P."/>
            <person name="Buyck B."/>
            <person name="Bense V."/>
            <person name="Catcheside P."/>
            <person name="Chovatia M."/>
            <person name="Cooper J."/>
            <person name="Damon W."/>
            <person name="Desjardin D."/>
            <person name="Finy P."/>
            <person name="Geml J."/>
            <person name="Haridas S."/>
            <person name="Hughes K."/>
            <person name="Justo A."/>
            <person name="Karasinski D."/>
            <person name="Kautmanova I."/>
            <person name="Kiss B."/>
            <person name="Kocsube S."/>
            <person name="Kotiranta H."/>
            <person name="LaButti K.M."/>
            <person name="Lechner B.E."/>
            <person name="Liimatainen K."/>
            <person name="Lipzen A."/>
            <person name="Lukacs Z."/>
            <person name="Mihaltcheva S."/>
            <person name="Morgado L.N."/>
            <person name="Niskanen T."/>
            <person name="Noordeloos M.E."/>
            <person name="Ohm R.A."/>
            <person name="Ortiz-Santana B."/>
            <person name="Ovrebo C."/>
            <person name="Racz N."/>
            <person name="Riley R."/>
            <person name="Savchenko A."/>
            <person name="Shiryaev A."/>
            <person name="Soop K."/>
            <person name="Spirin V."/>
            <person name="Szebenyi C."/>
            <person name="Tomsovsky M."/>
            <person name="Tulloss R.E."/>
            <person name="Uehling J."/>
            <person name="Grigoriev I.V."/>
            <person name="Vagvolgyi C."/>
            <person name="Papp T."/>
            <person name="Martin F.M."/>
            <person name="Miettinen O."/>
            <person name="Hibbett D.S."/>
            <person name="Nagy L.G."/>
        </authorList>
    </citation>
    <scope>NUCLEOTIDE SEQUENCE [LARGE SCALE GENOMIC DNA]</scope>
    <source>
        <strain evidence="1 2">FP101781</strain>
    </source>
</reference>
<accession>A0A4Y7SRS7</accession>
<feature type="non-terminal residue" evidence="1">
    <location>
        <position position="1"/>
    </location>
</feature>
<dbReference type="Proteomes" id="UP000298030">
    <property type="component" value="Unassembled WGS sequence"/>
</dbReference>
<comment type="caution">
    <text evidence="1">The sequence shown here is derived from an EMBL/GenBank/DDBJ whole genome shotgun (WGS) entry which is preliminary data.</text>
</comment>
<dbReference type="AlphaFoldDB" id="A0A4Y7SRS7"/>
<evidence type="ECO:0000313" key="2">
    <source>
        <dbReference type="Proteomes" id="UP000298030"/>
    </source>
</evidence>
<evidence type="ECO:0000313" key="1">
    <source>
        <dbReference type="EMBL" id="TEB24570.1"/>
    </source>
</evidence>
<proteinExistence type="predicted"/>
<sequence length="112" mass="12277">VEWNRRRISPLTSLPRHARTGRLHASSMIPSTISRVPFPIAHIVKKHGRYLPSARKLKPAASLQQTSYLPPENTFEGQLTGTLTEGGTGAVIGAQEAPIEITIKSQSTRCDH</sequence>
<protein>
    <submittedName>
        <fullName evidence="1">Uncharacterized protein</fullName>
    </submittedName>
</protein>
<organism evidence="1 2">
    <name type="scientific">Coprinellus micaceus</name>
    <name type="common">Glistening ink-cap mushroom</name>
    <name type="synonym">Coprinus micaceus</name>
    <dbReference type="NCBI Taxonomy" id="71717"/>
    <lineage>
        <taxon>Eukaryota</taxon>
        <taxon>Fungi</taxon>
        <taxon>Dikarya</taxon>
        <taxon>Basidiomycota</taxon>
        <taxon>Agaricomycotina</taxon>
        <taxon>Agaricomycetes</taxon>
        <taxon>Agaricomycetidae</taxon>
        <taxon>Agaricales</taxon>
        <taxon>Agaricineae</taxon>
        <taxon>Psathyrellaceae</taxon>
        <taxon>Coprinellus</taxon>
    </lineage>
</organism>
<gene>
    <name evidence="1" type="ORF">FA13DRAFT_1739128</name>
</gene>